<dbReference type="Proteomes" id="UP000004690">
    <property type="component" value="Unassembled WGS sequence"/>
</dbReference>
<feature type="domain" description="Metallo-beta-lactamase" evidence="2">
    <location>
        <begin position="89"/>
        <end position="288"/>
    </location>
</feature>
<dbReference type="Pfam" id="PF12706">
    <property type="entry name" value="Lactamase_B_2"/>
    <property type="match status" value="1"/>
</dbReference>
<organism evidence="3 4">
    <name type="scientific">Galbibacter orientalis DSM 19592</name>
    <dbReference type="NCBI Taxonomy" id="926559"/>
    <lineage>
        <taxon>Bacteria</taxon>
        <taxon>Pseudomonadati</taxon>
        <taxon>Bacteroidota</taxon>
        <taxon>Flavobacteriia</taxon>
        <taxon>Flavobacteriales</taxon>
        <taxon>Flavobacteriaceae</taxon>
        <taxon>Galbibacter</taxon>
    </lineage>
</organism>
<evidence type="ECO:0000313" key="3">
    <source>
        <dbReference type="EMBL" id="EIJ40667.1"/>
    </source>
</evidence>
<dbReference type="eggNOG" id="COG1235">
    <property type="taxonomic scope" value="Bacteria"/>
</dbReference>
<dbReference type="InterPro" id="IPR036866">
    <property type="entry name" value="RibonucZ/Hydroxyglut_hydro"/>
</dbReference>
<dbReference type="Gene3D" id="3.60.15.10">
    <property type="entry name" value="Ribonuclease Z/Hydroxyacylglutathione hydrolase-like"/>
    <property type="match status" value="1"/>
</dbReference>
<name>I3CAM4_9FLAO</name>
<dbReference type="STRING" id="926559.JoomaDRAFT_3734"/>
<gene>
    <name evidence="3" type="ORF">JoomaDRAFT_3734</name>
</gene>
<dbReference type="InterPro" id="IPR001279">
    <property type="entry name" value="Metallo-B-lactamas"/>
</dbReference>
<evidence type="ECO:0000256" key="1">
    <source>
        <dbReference type="SAM" id="SignalP"/>
    </source>
</evidence>
<proteinExistence type="predicted"/>
<sequence>MKQLLLLLLSICLFACQTKKQEFPADTKSIVGIPEISGKVSLIVLGNVQDAGSPQIGCTKKCCENLFKNPDRNRKITSLGIYDQENNKTFLFEASPDIITQTKYLKNYAQTVGELPDGIFLTHAHIGHYSGLMFLGKEAMNASDVPVYVMPKFKLFIETNGPWDQLVNNKNIALKALNHKDTLEITSNLKIIPFKVPHRDEYSETVGYTIIGPEKSVLFIPDIDKWEKWEESIIEKVKQVDYAFLDATFFDAEEINNRDISEIPHPFVIESMSLFSDLKVSEKKKIHFIHFNHTNPLLNPESKQTKEVLQKGYKIARLGNTIQL</sequence>
<evidence type="ECO:0000313" key="4">
    <source>
        <dbReference type="Proteomes" id="UP000004690"/>
    </source>
</evidence>
<protein>
    <submittedName>
        <fullName evidence="3">Metal-dependent hydrolase, beta-lactamase superfamily I</fullName>
    </submittedName>
</protein>
<accession>I3CAM4</accession>
<keyword evidence="1" id="KW-0732">Signal</keyword>
<keyword evidence="3" id="KW-0378">Hydrolase</keyword>
<reference evidence="3 4" key="1">
    <citation type="submission" date="2012-02" db="EMBL/GenBank/DDBJ databases">
        <title>Improved High-Quality Draft genome of Joostella marina DSM 19592.</title>
        <authorList>
            <consortium name="US DOE Joint Genome Institute (JGI-PGF)"/>
            <person name="Lucas S."/>
            <person name="Copeland A."/>
            <person name="Lapidus A."/>
            <person name="Bruce D."/>
            <person name="Goodwin L."/>
            <person name="Pitluck S."/>
            <person name="Peters L."/>
            <person name="Chertkov O."/>
            <person name="Ovchinnikova G."/>
            <person name="Kyrpides N."/>
            <person name="Mavromatis K."/>
            <person name="Detter J.C."/>
            <person name="Han C."/>
            <person name="Land M."/>
            <person name="Hauser L."/>
            <person name="Markowitz V."/>
            <person name="Cheng J.-F."/>
            <person name="Hugenholtz P."/>
            <person name="Woyke T."/>
            <person name="Wu D."/>
            <person name="Tindall B."/>
            <person name="Brambilla E."/>
            <person name="Klenk H.-P."/>
            <person name="Eisen J.A."/>
        </authorList>
    </citation>
    <scope>NUCLEOTIDE SEQUENCE [LARGE SCALE GENOMIC DNA]</scope>
    <source>
        <strain evidence="3 4">DSM 19592</strain>
    </source>
</reference>
<dbReference type="OrthoDB" id="9800940at2"/>
<dbReference type="AlphaFoldDB" id="I3CAM4"/>
<dbReference type="PANTHER" id="PTHR42663:SF6">
    <property type="entry name" value="HYDROLASE C777.06C-RELATED"/>
    <property type="match status" value="1"/>
</dbReference>
<dbReference type="SUPFAM" id="SSF56281">
    <property type="entry name" value="Metallo-hydrolase/oxidoreductase"/>
    <property type="match status" value="1"/>
</dbReference>
<keyword evidence="4" id="KW-1185">Reference proteome</keyword>
<evidence type="ECO:0000259" key="2">
    <source>
        <dbReference type="Pfam" id="PF12706"/>
    </source>
</evidence>
<dbReference type="RefSeq" id="WP_008615126.1">
    <property type="nucleotide sequence ID" value="NZ_JH651379.1"/>
</dbReference>
<dbReference type="GO" id="GO:0016787">
    <property type="term" value="F:hydrolase activity"/>
    <property type="evidence" value="ECO:0007669"/>
    <property type="project" value="UniProtKB-KW"/>
</dbReference>
<dbReference type="HOGENOM" id="CLU_997296_0_0_10"/>
<feature type="chain" id="PRO_5013243449" evidence="1">
    <location>
        <begin position="16"/>
        <end position="324"/>
    </location>
</feature>
<dbReference type="PANTHER" id="PTHR42663">
    <property type="entry name" value="HYDROLASE C777.06C-RELATED-RELATED"/>
    <property type="match status" value="1"/>
</dbReference>
<feature type="signal peptide" evidence="1">
    <location>
        <begin position="1"/>
        <end position="15"/>
    </location>
</feature>
<dbReference type="EMBL" id="JH651379">
    <property type="protein sequence ID" value="EIJ40667.1"/>
    <property type="molecule type" value="Genomic_DNA"/>
</dbReference>